<dbReference type="AlphaFoldDB" id="A0A8J7FLI9"/>
<comment type="caution">
    <text evidence="2">The sequence shown here is derived from an EMBL/GenBank/DDBJ whole genome shotgun (WGS) entry which is preliminary data.</text>
</comment>
<evidence type="ECO:0000259" key="1">
    <source>
        <dbReference type="Pfam" id="PF01636"/>
    </source>
</evidence>
<dbReference type="InterPro" id="IPR011009">
    <property type="entry name" value="Kinase-like_dom_sf"/>
</dbReference>
<evidence type="ECO:0000313" key="3">
    <source>
        <dbReference type="Proteomes" id="UP000604481"/>
    </source>
</evidence>
<feature type="domain" description="Aminoglycoside phosphotransferase" evidence="1">
    <location>
        <begin position="33"/>
        <end position="241"/>
    </location>
</feature>
<reference evidence="2 3" key="1">
    <citation type="submission" date="2020-10" db="EMBL/GenBank/DDBJ databases">
        <title>The genome sequence of Chitinilyticum litopenaei 4Y14.</title>
        <authorList>
            <person name="Liu Y."/>
        </authorList>
    </citation>
    <scope>NUCLEOTIDE SEQUENCE [LARGE SCALE GENOMIC DNA]</scope>
    <source>
        <strain evidence="2 3">4Y14</strain>
    </source>
</reference>
<dbReference type="InterPro" id="IPR051678">
    <property type="entry name" value="AGP_Transferase"/>
</dbReference>
<protein>
    <submittedName>
        <fullName evidence="2">Phosphotransferase</fullName>
    </submittedName>
</protein>
<dbReference type="PANTHER" id="PTHR21310:SF15">
    <property type="entry name" value="AMINOGLYCOSIDE PHOSPHOTRANSFERASE DOMAIN-CONTAINING PROTEIN"/>
    <property type="match status" value="1"/>
</dbReference>
<accession>A0A8J7FLI9</accession>
<organism evidence="2 3">
    <name type="scientific">Chitinilyticum piscinae</name>
    <dbReference type="NCBI Taxonomy" id="2866724"/>
    <lineage>
        <taxon>Bacteria</taxon>
        <taxon>Pseudomonadati</taxon>
        <taxon>Pseudomonadota</taxon>
        <taxon>Betaproteobacteria</taxon>
        <taxon>Neisseriales</taxon>
        <taxon>Chitinibacteraceae</taxon>
        <taxon>Chitinilyticum</taxon>
    </lineage>
</organism>
<dbReference type="Pfam" id="PF01636">
    <property type="entry name" value="APH"/>
    <property type="match status" value="1"/>
</dbReference>
<dbReference type="Proteomes" id="UP000604481">
    <property type="component" value="Unassembled WGS sequence"/>
</dbReference>
<gene>
    <name evidence="2" type="ORF">INR99_13155</name>
</gene>
<dbReference type="PANTHER" id="PTHR21310">
    <property type="entry name" value="AMINOGLYCOSIDE PHOSPHOTRANSFERASE-RELATED-RELATED"/>
    <property type="match status" value="1"/>
</dbReference>
<dbReference type="InterPro" id="IPR002575">
    <property type="entry name" value="Aminoglycoside_PTrfase"/>
</dbReference>
<dbReference type="SUPFAM" id="SSF56112">
    <property type="entry name" value="Protein kinase-like (PK-like)"/>
    <property type="match status" value="1"/>
</dbReference>
<dbReference type="EMBL" id="JADFUA010000008">
    <property type="protein sequence ID" value="MBE9610292.1"/>
    <property type="molecule type" value="Genomic_DNA"/>
</dbReference>
<sequence>MSTQRIEGLLPAGLPALIRKHLGTPIIRVDKSAGSLADIYRIRGEDGELIAKCYRQPGQAAREAASLELLRQHSRIALPEIIDVHRAGENGEALLMTVLAGEPASHVLDSPVLIDRFADECTDLLLGWHALHGDGVFQTRAGVASDDFCSSYRAELAALCDWLHGPMAAQLLYLSQRDALLDLARQFDQLPASSATHPSLIHDECHAANFLVDPDTQRLCGVLDPGWVRFSHRELDLRHLREVRPDFRLLETYLAKFPLDDGLHARLAFYSVWEGVRHLQAGGRYNQEELNRKVAKARALVPRAVPA</sequence>
<evidence type="ECO:0000313" key="2">
    <source>
        <dbReference type="EMBL" id="MBE9610292.1"/>
    </source>
</evidence>
<dbReference type="Gene3D" id="3.90.1200.10">
    <property type="match status" value="1"/>
</dbReference>
<name>A0A8J7FLI9_9NEIS</name>
<dbReference type="Gene3D" id="3.30.200.20">
    <property type="entry name" value="Phosphorylase Kinase, domain 1"/>
    <property type="match status" value="1"/>
</dbReference>
<proteinExistence type="predicted"/>
<dbReference type="RefSeq" id="WP_194116819.1">
    <property type="nucleotide sequence ID" value="NZ_JADFUA010000008.1"/>
</dbReference>
<keyword evidence="3" id="KW-1185">Reference proteome</keyword>